<dbReference type="NCBIfam" id="TIGR00741">
    <property type="entry name" value="yfiA"/>
    <property type="match status" value="1"/>
</dbReference>
<name>A0ABR9ZVK9_9FIRM</name>
<comment type="caution">
    <text evidence="4">The sequence shown here is derived from an EMBL/GenBank/DDBJ whole genome shotgun (WGS) entry which is preliminary data.</text>
</comment>
<dbReference type="Gene3D" id="3.30.160.100">
    <property type="entry name" value="Ribosome hibernation promotion factor-like"/>
    <property type="match status" value="1"/>
</dbReference>
<reference evidence="4 5" key="1">
    <citation type="submission" date="2020-11" db="EMBL/GenBank/DDBJ databases">
        <title>Fusibacter basophilias sp. nov.</title>
        <authorList>
            <person name="Qiu D."/>
        </authorList>
    </citation>
    <scope>NUCLEOTIDE SEQUENCE [LARGE SCALE GENOMIC DNA]</scope>
    <source>
        <strain evidence="4 5">Q10-2</strain>
    </source>
</reference>
<comment type="function">
    <text evidence="2">Required for dimerization of active 70S ribosomes into 100S ribosomes in stationary phase; 100S ribosomes are translationally inactive and sometimes present during exponential growth.</text>
</comment>
<comment type="subunit">
    <text evidence="2">Interacts with 100S ribosomes.</text>
</comment>
<dbReference type="InterPro" id="IPR003489">
    <property type="entry name" value="RHF/RaiA"/>
</dbReference>
<protein>
    <recommendedName>
        <fullName evidence="2">Ribosome hibernation promoting factor</fullName>
        <shortName evidence="2">HPF</shortName>
    </recommendedName>
</protein>
<dbReference type="InterPro" id="IPR034694">
    <property type="entry name" value="HPF_long/plastid"/>
</dbReference>
<evidence type="ECO:0000256" key="2">
    <source>
        <dbReference type="HAMAP-Rule" id="MF_00839"/>
    </source>
</evidence>
<dbReference type="SUPFAM" id="SSF69754">
    <property type="entry name" value="Ribosome binding protein Y (YfiA homologue)"/>
    <property type="match status" value="1"/>
</dbReference>
<dbReference type="CDD" id="cd00552">
    <property type="entry name" value="RaiA"/>
    <property type="match status" value="1"/>
</dbReference>
<evidence type="ECO:0000313" key="4">
    <source>
        <dbReference type="EMBL" id="MBF4694494.1"/>
    </source>
</evidence>
<dbReference type="PANTHER" id="PTHR33231">
    <property type="entry name" value="30S RIBOSOMAL PROTEIN"/>
    <property type="match status" value="1"/>
</dbReference>
<proteinExistence type="inferred from homology"/>
<dbReference type="InterPro" id="IPR032528">
    <property type="entry name" value="Ribosom_S30AE_C"/>
</dbReference>
<keyword evidence="2" id="KW-0963">Cytoplasm</keyword>
<organism evidence="4 5">
    <name type="scientific">Fusibacter ferrireducens</name>
    <dbReference type="NCBI Taxonomy" id="2785058"/>
    <lineage>
        <taxon>Bacteria</taxon>
        <taxon>Bacillati</taxon>
        <taxon>Bacillota</taxon>
        <taxon>Clostridia</taxon>
        <taxon>Eubacteriales</taxon>
        <taxon>Eubacteriales Family XII. Incertae Sedis</taxon>
        <taxon>Fusibacter</taxon>
    </lineage>
</organism>
<evidence type="ECO:0000256" key="1">
    <source>
        <dbReference type="ARBA" id="ARBA00022845"/>
    </source>
</evidence>
<keyword evidence="1 2" id="KW-0810">Translation regulation</keyword>
<dbReference type="InterPro" id="IPR036567">
    <property type="entry name" value="RHF-like"/>
</dbReference>
<evidence type="ECO:0000259" key="3">
    <source>
        <dbReference type="Pfam" id="PF16321"/>
    </source>
</evidence>
<comment type="subcellular location">
    <subcellularLocation>
        <location evidence="2">Cytoplasm</location>
    </subcellularLocation>
</comment>
<dbReference type="HAMAP" id="MF_00839">
    <property type="entry name" value="HPF"/>
    <property type="match status" value="1"/>
</dbReference>
<dbReference type="PANTHER" id="PTHR33231:SF1">
    <property type="entry name" value="30S RIBOSOMAL PROTEIN"/>
    <property type="match status" value="1"/>
</dbReference>
<accession>A0ABR9ZVK9</accession>
<dbReference type="Gene3D" id="3.30.505.50">
    <property type="entry name" value="Sigma 54 modulation/S30EA ribosomal protein, C-terminal domain"/>
    <property type="match status" value="1"/>
</dbReference>
<dbReference type="Pfam" id="PF02482">
    <property type="entry name" value="Ribosomal_S30AE"/>
    <property type="match status" value="1"/>
</dbReference>
<dbReference type="InterPro" id="IPR050574">
    <property type="entry name" value="HPF/YfiA_ribosome-assoc"/>
</dbReference>
<dbReference type="Proteomes" id="UP000614200">
    <property type="component" value="Unassembled WGS sequence"/>
</dbReference>
<dbReference type="EMBL" id="JADKNH010000009">
    <property type="protein sequence ID" value="MBF4694494.1"/>
    <property type="molecule type" value="Genomic_DNA"/>
</dbReference>
<sequence length="176" mass="20247">MKVIVTGRNLVITEAIRDQVEKKLSKFDKYFRSDVEAHATFSTQKNNHIVEVTIPLKSGSFFRAEGTTEDMYQSIDDAIDKIAKQMKKHKTKIEKKFHGHESIKFEAIPDLEDKADEAAIVKTKRFAIKPMHPEEAVLQMDLLGHDFFVFLNGETEEVNVVYKRKDGDFGLIEPYL</sequence>
<dbReference type="RefSeq" id="WP_194702729.1">
    <property type="nucleotide sequence ID" value="NZ_JADKNH010000009.1"/>
</dbReference>
<keyword evidence="5" id="KW-1185">Reference proteome</keyword>
<evidence type="ECO:0000313" key="5">
    <source>
        <dbReference type="Proteomes" id="UP000614200"/>
    </source>
</evidence>
<dbReference type="InterPro" id="IPR038416">
    <property type="entry name" value="Ribosom_S30AE_C_sf"/>
</dbReference>
<gene>
    <name evidence="4" type="primary">raiA</name>
    <name evidence="2" type="synonym">hpf</name>
    <name evidence="4" type="ORF">ISU02_15390</name>
</gene>
<comment type="similarity">
    <text evidence="2">Belongs to the HPF/YfiA ribosome-associated protein family. Long HPF subfamily.</text>
</comment>
<feature type="domain" description="Sigma 54 modulation/S30EA ribosomal protein C-terminal" evidence="3">
    <location>
        <begin position="116"/>
        <end position="171"/>
    </location>
</feature>
<dbReference type="Pfam" id="PF16321">
    <property type="entry name" value="Ribosom_S30AE_C"/>
    <property type="match status" value="1"/>
</dbReference>